<comment type="caution">
    <text evidence="1">The sequence shown here is derived from an EMBL/GenBank/DDBJ whole genome shotgun (WGS) entry which is preliminary data.</text>
</comment>
<protein>
    <recommendedName>
        <fullName evidence="3">Amino acid transporter</fullName>
    </recommendedName>
</protein>
<dbReference type="EMBL" id="BJYL01000049">
    <property type="protein sequence ID" value="GEN84853.1"/>
    <property type="molecule type" value="Genomic_DNA"/>
</dbReference>
<reference evidence="1 2" key="1">
    <citation type="submission" date="2019-07" db="EMBL/GenBank/DDBJ databases">
        <title>Whole genome shotgun sequence of Sporosarcina luteola NBRC 105378.</title>
        <authorList>
            <person name="Hosoyama A."/>
            <person name="Uohara A."/>
            <person name="Ohji S."/>
            <person name="Ichikawa N."/>
        </authorList>
    </citation>
    <scope>NUCLEOTIDE SEQUENCE [LARGE SCALE GENOMIC DNA]</scope>
    <source>
        <strain evidence="1 2">NBRC 105378</strain>
    </source>
</reference>
<evidence type="ECO:0008006" key="3">
    <source>
        <dbReference type="Google" id="ProtNLM"/>
    </source>
</evidence>
<organism evidence="1 2">
    <name type="scientific">Sporosarcina luteola</name>
    <dbReference type="NCBI Taxonomy" id="582850"/>
    <lineage>
        <taxon>Bacteria</taxon>
        <taxon>Bacillati</taxon>
        <taxon>Bacillota</taxon>
        <taxon>Bacilli</taxon>
        <taxon>Bacillales</taxon>
        <taxon>Caryophanaceae</taxon>
        <taxon>Sporosarcina</taxon>
    </lineage>
</organism>
<accession>A0A511ZBR2</accession>
<dbReference type="Proteomes" id="UP000321901">
    <property type="component" value="Unassembled WGS sequence"/>
</dbReference>
<dbReference type="Pfam" id="PF10706">
    <property type="entry name" value="Aminoglyc_resit"/>
    <property type="match status" value="1"/>
</dbReference>
<dbReference type="RefSeq" id="WP_308507744.1">
    <property type="nucleotide sequence ID" value="NZ_BJYL01000049.1"/>
</dbReference>
<dbReference type="Gene3D" id="3.30.460.40">
    <property type="match status" value="1"/>
</dbReference>
<sequence length="190" mass="21994">MEACQKVAAWMNSYDRPWGIAGGWAIDLFVGNETRDHSDIEIAVLRKGQHRLKNELIDWSFQKAVKGKLVEWKSETLELPIHELHGNDKRGEHMEVLLNEVKNDLWVFRRDSTITFPSSKLFLITDEGIPYLHPVVVLLYKAKNPREKDHADFHTVKDLLGDEDQRWLCNALKIHVPGHPWISELRGVTV</sequence>
<gene>
    <name evidence="1" type="ORF">SLU01_31650</name>
</gene>
<evidence type="ECO:0000313" key="1">
    <source>
        <dbReference type="EMBL" id="GEN84853.1"/>
    </source>
</evidence>
<dbReference type="AlphaFoldDB" id="A0A511ZBR2"/>
<name>A0A511ZBR2_9BACL</name>
<evidence type="ECO:0000313" key="2">
    <source>
        <dbReference type="Proteomes" id="UP000321901"/>
    </source>
</evidence>
<proteinExistence type="predicted"/>
<dbReference type="InterPro" id="IPR019646">
    <property type="entry name" value="Aminoglyc_AdlTrfase"/>
</dbReference>
<keyword evidence="2" id="KW-1185">Reference proteome</keyword>